<dbReference type="AlphaFoldDB" id="A0A369LNJ4"/>
<keyword evidence="5 12" id="KW-0963">Cytoplasm</keyword>
<dbReference type="Gene3D" id="3.40.1280.10">
    <property type="match status" value="1"/>
</dbReference>
<dbReference type="CDD" id="cd18084">
    <property type="entry name" value="RsmE-like"/>
    <property type="match status" value="1"/>
</dbReference>
<evidence type="ECO:0000256" key="2">
    <source>
        <dbReference type="ARBA" id="ARBA00005528"/>
    </source>
</evidence>
<protein>
    <recommendedName>
        <fullName evidence="4 12">Ribosomal RNA small subunit methyltransferase E</fullName>
        <ecNumber evidence="3 12">2.1.1.193</ecNumber>
    </recommendedName>
</protein>
<comment type="caution">
    <text evidence="14">The sequence shown here is derived from an EMBL/GenBank/DDBJ whole genome shotgun (WGS) entry which is preliminary data.</text>
</comment>
<dbReference type="SUPFAM" id="SSF75217">
    <property type="entry name" value="alpha/beta knot"/>
    <property type="match status" value="1"/>
</dbReference>
<keyword evidence="6 12" id="KW-0698">rRNA processing</keyword>
<dbReference type="RefSeq" id="WP_114614974.1">
    <property type="nucleotide sequence ID" value="NZ_PPTO01000003.1"/>
</dbReference>
<proteinExistence type="inferred from homology"/>
<organism evidence="14 15">
    <name type="scientific">Slackia isoflavoniconvertens</name>
    <dbReference type="NCBI Taxonomy" id="572010"/>
    <lineage>
        <taxon>Bacteria</taxon>
        <taxon>Bacillati</taxon>
        <taxon>Actinomycetota</taxon>
        <taxon>Coriobacteriia</taxon>
        <taxon>Eggerthellales</taxon>
        <taxon>Eggerthellaceae</taxon>
        <taxon>Slackia</taxon>
    </lineage>
</organism>
<dbReference type="PANTHER" id="PTHR30027:SF3">
    <property type="entry name" value="16S RRNA (URACIL(1498)-N(3))-METHYLTRANSFERASE"/>
    <property type="match status" value="1"/>
</dbReference>
<evidence type="ECO:0000256" key="12">
    <source>
        <dbReference type="PIRNR" id="PIRNR015601"/>
    </source>
</evidence>
<keyword evidence="8 12" id="KW-0808">Transferase</keyword>
<evidence type="ECO:0000256" key="5">
    <source>
        <dbReference type="ARBA" id="ARBA00022490"/>
    </source>
</evidence>
<evidence type="ECO:0000313" key="14">
    <source>
        <dbReference type="EMBL" id="RDB60237.1"/>
    </source>
</evidence>
<evidence type="ECO:0000256" key="6">
    <source>
        <dbReference type="ARBA" id="ARBA00022552"/>
    </source>
</evidence>
<dbReference type="InterPro" id="IPR046886">
    <property type="entry name" value="RsmE_MTase_dom"/>
</dbReference>
<evidence type="ECO:0000256" key="10">
    <source>
        <dbReference type="ARBA" id="ARBA00025699"/>
    </source>
</evidence>
<comment type="function">
    <text evidence="10 12">Specifically methylates the N3 position of the uracil ring of uridine 1498 (m3U1498) in 16S rRNA. Acts on the fully assembled 30S ribosomal subunit.</text>
</comment>
<dbReference type="NCBIfam" id="TIGR00046">
    <property type="entry name" value="RsmE family RNA methyltransferase"/>
    <property type="match status" value="1"/>
</dbReference>
<evidence type="ECO:0000256" key="7">
    <source>
        <dbReference type="ARBA" id="ARBA00022603"/>
    </source>
</evidence>
<dbReference type="InterPro" id="IPR029026">
    <property type="entry name" value="tRNA_m1G_MTases_N"/>
</dbReference>
<gene>
    <name evidence="14" type="ORF">C1881_02535</name>
</gene>
<keyword evidence="7 12" id="KW-0489">Methyltransferase</keyword>
<dbReference type="GO" id="GO:0070475">
    <property type="term" value="P:rRNA base methylation"/>
    <property type="evidence" value="ECO:0007669"/>
    <property type="project" value="TreeGrafter"/>
</dbReference>
<dbReference type="Proteomes" id="UP000253975">
    <property type="component" value="Unassembled WGS sequence"/>
</dbReference>
<evidence type="ECO:0000256" key="4">
    <source>
        <dbReference type="ARBA" id="ARBA00013673"/>
    </source>
</evidence>
<dbReference type="PIRSF" id="PIRSF015601">
    <property type="entry name" value="MTase_slr0722"/>
    <property type="match status" value="1"/>
</dbReference>
<dbReference type="InterPro" id="IPR006700">
    <property type="entry name" value="RsmE"/>
</dbReference>
<keyword evidence="9 12" id="KW-0949">S-adenosyl-L-methionine</keyword>
<evidence type="ECO:0000256" key="3">
    <source>
        <dbReference type="ARBA" id="ARBA00012328"/>
    </source>
</evidence>
<reference evidence="14 15" key="1">
    <citation type="journal article" date="2018" name="Elife">
        <title>Discovery and characterization of a prevalent human gut bacterial enzyme sufficient for the inactivation of a family of plant toxins.</title>
        <authorList>
            <person name="Koppel N."/>
            <person name="Bisanz J.E."/>
            <person name="Pandelia M.E."/>
            <person name="Turnbaugh P.J."/>
            <person name="Balskus E.P."/>
        </authorList>
    </citation>
    <scope>NUCLEOTIDE SEQUENCE [LARGE SCALE GENOMIC DNA]</scope>
    <source>
        <strain evidence="14 15">OB21 GAM31</strain>
    </source>
</reference>
<dbReference type="InterPro" id="IPR029028">
    <property type="entry name" value="Alpha/beta_knot_MTases"/>
</dbReference>
<dbReference type="EMBL" id="PPTO01000003">
    <property type="protein sequence ID" value="RDB60237.1"/>
    <property type="molecule type" value="Genomic_DNA"/>
</dbReference>
<evidence type="ECO:0000313" key="15">
    <source>
        <dbReference type="Proteomes" id="UP000253975"/>
    </source>
</evidence>
<name>A0A369LNJ4_9ACTN</name>
<dbReference type="EC" id="2.1.1.193" evidence="3 12"/>
<comment type="similarity">
    <text evidence="2 12">Belongs to the RNA methyltransferase RsmE family.</text>
</comment>
<dbReference type="PANTHER" id="PTHR30027">
    <property type="entry name" value="RIBOSOMAL RNA SMALL SUBUNIT METHYLTRANSFERASE E"/>
    <property type="match status" value="1"/>
</dbReference>
<comment type="subcellular location">
    <subcellularLocation>
        <location evidence="1 12">Cytoplasm</location>
    </subcellularLocation>
</comment>
<dbReference type="GO" id="GO:0005737">
    <property type="term" value="C:cytoplasm"/>
    <property type="evidence" value="ECO:0007669"/>
    <property type="project" value="UniProtKB-SubCell"/>
</dbReference>
<dbReference type="GO" id="GO:0070042">
    <property type="term" value="F:rRNA (uridine-N3-)-methyltransferase activity"/>
    <property type="evidence" value="ECO:0007669"/>
    <property type="project" value="TreeGrafter"/>
</dbReference>
<dbReference type="Pfam" id="PF04452">
    <property type="entry name" value="Methyltrans_RNA"/>
    <property type="match status" value="1"/>
</dbReference>
<evidence type="ECO:0000256" key="9">
    <source>
        <dbReference type="ARBA" id="ARBA00022691"/>
    </source>
</evidence>
<evidence type="ECO:0000256" key="1">
    <source>
        <dbReference type="ARBA" id="ARBA00004496"/>
    </source>
</evidence>
<evidence type="ECO:0000256" key="11">
    <source>
        <dbReference type="ARBA" id="ARBA00047944"/>
    </source>
</evidence>
<sequence length="263" mass="28217">MSFHHFFLDGQIIAEETAREFPVRLSAEDAKHARVLRLSEGEHISVVDAASDYFELEITSAHAGLVARIAQHLDAPQAPASIALFQGLAKGDKMDDIIRHATEVGIDEFVPLSSSRCVMKLDAKKAKSKLARWQAIAHSAAMQSGRMVEPRVHESHTVKQAVQLLREFDCVLVCWEECPSTKTIAAALEQALGNASVDKPRIAVVVGPEGGLSADEVEALTASENAWPVTLGPSILRTETAGIVAPALVLYACGGMGADKKGF</sequence>
<accession>A0A369LNJ4</accession>
<evidence type="ECO:0000259" key="13">
    <source>
        <dbReference type="Pfam" id="PF04452"/>
    </source>
</evidence>
<comment type="catalytic activity">
    <reaction evidence="11 12">
        <text>uridine(1498) in 16S rRNA + S-adenosyl-L-methionine = N(3)-methyluridine(1498) in 16S rRNA + S-adenosyl-L-homocysteine + H(+)</text>
        <dbReference type="Rhea" id="RHEA:42920"/>
        <dbReference type="Rhea" id="RHEA-COMP:10283"/>
        <dbReference type="Rhea" id="RHEA-COMP:10284"/>
        <dbReference type="ChEBI" id="CHEBI:15378"/>
        <dbReference type="ChEBI" id="CHEBI:57856"/>
        <dbReference type="ChEBI" id="CHEBI:59789"/>
        <dbReference type="ChEBI" id="CHEBI:65315"/>
        <dbReference type="ChEBI" id="CHEBI:74502"/>
        <dbReference type="EC" id="2.1.1.193"/>
    </reaction>
</comment>
<evidence type="ECO:0000256" key="8">
    <source>
        <dbReference type="ARBA" id="ARBA00022679"/>
    </source>
</evidence>
<feature type="domain" description="Ribosomal RNA small subunit methyltransferase E methyltransferase" evidence="13">
    <location>
        <begin position="77"/>
        <end position="248"/>
    </location>
</feature>